<feature type="domain" description="Myb-like" evidence="4">
    <location>
        <begin position="439"/>
        <end position="488"/>
    </location>
</feature>
<feature type="compositionally biased region" description="Acidic residues" evidence="3">
    <location>
        <begin position="353"/>
        <end position="364"/>
    </location>
</feature>
<dbReference type="PANTHER" id="PTHR47430">
    <property type="entry name" value="GB|AAC33480.1"/>
    <property type="match status" value="1"/>
</dbReference>
<feature type="compositionally biased region" description="Basic and acidic residues" evidence="3">
    <location>
        <begin position="184"/>
        <end position="196"/>
    </location>
</feature>
<dbReference type="SMART" id="SM00717">
    <property type="entry name" value="SANT"/>
    <property type="match status" value="3"/>
</dbReference>
<feature type="domain" description="Myb-like" evidence="4">
    <location>
        <begin position="489"/>
        <end position="557"/>
    </location>
</feature>
<dbReference type="Gene3D" id="1.10.10.60">
    <property type="entry name" value="Homeodomain-like"/>
    <property type="match status" value="1"/>
</dbReference>
<organism evidence="6 7">
    <name type="scientific">Raphanus sativus</name>
    <name type="common">Radish</name>
    <name type="synonym">Raphanus raphanistrum var. sativus</name>
    <dbReference type="NCBI Taxonomy" id="3726"/>
    <lineage>
        <taxon>Eukaryota</taxon>
        <taxon>Viridiplantae</taxon>
        <taxon>Streptophyta</taxon>
        <taxon>Embryophyta</taxon>
        <taxon>Tracheophyta</taxon>
        <taxon>Spermatophyta</taxon>
        <taxon>Magnoliopsida</taxon>
        <taxon>eudicotyledons</taxon>
        <taxon>Gunneridae</taxon>
        <taxon>Pentapetalae</taxon>
        <taxon>rosids</taxon>
        <taxon>malvids</taxon>
        <taxon>Brassicales</taxon>
        <taxon>Brassicaceae</taxon>
        <taxon>Brassiceae</taxon>
        <taxon>Raphanus</taxon>
    </lineage>
</organism>
<accession>A0A6J0NJZ3</accession>
<dbReference type="OrthoDB" id="39591at2759"/>
<dbReference type="InterPro" id="IPR009057">
    <property type="entry name" value="Homeodomain-like_sf"/>
</dbReference>
<dbReference type="PANTHER" id="PTHR47430:SF4">
    <property type="entry name" value="GB|AAC33480.1"/>
    <property type="match status" value="1"/>
</dbReference>
<dbReference type="AlphaFoldDB" id="A0A6J0NJZ3"/>
<keyword evidence="2" id="KW-0539">Nucleus</keyword>
<dbReference type="GO" id="GO:0005634">
    <property type="term" value="C:nucleus"/>
    <property type="evidence" value="ECO:0007669"/>
    <property type="project" value="UniProtKB-SubCell"/>
</dbReference>
<evidence type="ECO:0000313" key="7">
    <source>
        <dbReference type="RefSeq" id="XP_018484875.1"/>
    </source>
</evidence>
<evidence type="ECO:0000313" key="6">
    <source>
        <dbReference type="Proteomes" id="UP000504610"/>
    </source>
</evidence>
<feature type="domain" description="Myb-like" evidence="4">
    <location>
        <begin position="559"/>
        <end position="612"/>
    </location>
</feature>
<dbReference type="PROSITE" id="PS50090">
    <property type="entry name" value="MYB_LIKE"/>
    <property type="match status" value="3"/>
</dbReference>
<evidence type="ECO:0000256" key="3">
    <source>
        <dbReference type="SAM" id="MobiDB-lite"/>
    </source>
</evidence>
<feature type="domain" description="HTH myb-type" evidence="5">
    <location>
        <begin position="444"/>
        <end position="492"/>
    </location>
</feature>
<evidence type="ECO:0000259" key="4">
    <source>
        <dbReference type="PROSITE" id="PS50090"/>
    </source>
</evidence>
<proteinExistence type="predicted"/>
<feature type="compositionally biased region" description="Basic and acidic residues" evidence="3">
    <location>
        <begin position="52"/>
        <end position="63"/>
    </location>
</feature>
<feature type="compositionally biased region" description="Basic residues" evidence="3">
    <location>
        <begin position="243"/>
        <end position="253"/>
    </location>
</feature>
<sequence>MVMSANFFKLDSLESDTDEERTTTTASKVAVPSQGTPAERSSVKKKTKKKKPSVEKPDSEGGKKSKTKVSGGDELGGDTESSQGHEKAVANTDADDDGKRKRKRVDDTDLGDTSPNPKTTKKKKKQTVADSENTSSSKKKSKDKIQRDVPEEAQVNQLQTEDPEKSPKKKKKQTEDPEVEEDNKDSAEDAEKKQSEDSEADDLNKSSKKKRKKKLIDAPEVGEDDAEKTQSEDSEANLNKSTKVPKKKKKKKKLSEAPEVEDSSGDAEKENSEAEGNYLNSPEIAKKKSKKKKKKQSEDPEAEENNNNNGKDKKKKKKKKQKGSKSDEVVTTPSPKSAKKVNFSDQVEVFPADSEESDEEEGEEKVDLVRGKRFTKEEDELIKKSVLEYVENHALGDEGINMVMNCKAHKQIKGCWKEIATALPWRPYLGVYYRAHTLFEEGSKGVWTKEDLELVVQHQKKRGNDWRTLADAMGKHRNHVKDAWRRIRLASKKKGHWSMEEYQSLFDLVNRDLRIKAFKEKHSKHGMLRDNIPWMAISDQLGTRDHAVCCLKWYDQLTSPMVADGMWANVDDYRLLDELTNLDAACVDDVDWDNLLDNRDGDACRSRWNQMVNHIGLPGSKTFAEQVEVLSQRYCPDIAEDREDFDNRPFDPED</sequence>
<reference evidence="7" key="2">
    <citation type="submission" date="2025-08" db="UniProtKB">
        <authorList>
            <consortium name="RefSeq"/>
        </authorList>
    </citation>
    <scope>IDENTIFICATION</scope>
    <source>
        <tissue evidence="7">Leaf</tissue>
    </source>
</reference>
<evidence type="ECO:0000256" key="2">
    <source>
        <dbReference type="ARBA" id="ARBA00023242"/>
    </source>
</evidence>
<dbReference type="Proteomes" id="UP000504610">
    <property type="component" value="Chromosome 4"/>
</dbReference>
<keyword evidence="6" id="KW-1185">Reference proteome</keyword>
<reference evidence="6" key="1">
    <citation type="journal article" date="2019" name="Database">
        <title>The radish genome database (RadishGD): an integrated information resource for radish genomics.</title>
        <authorList>
            <person name="Yu H.J."/>
            <person name="Baek S."/>
            <person name="Lee Y.J."/>
            <person name="Cho A."/>
            <person name="Mun J.H."/>
        </authorList>
    </citation>
    <scope>NUCLEOTIDE SEQUENCE [LARGE SCALE GENOMIC DNA]</scope>
    <source>
        <strain evidence="6">cv. WK10039</strain>
    </source>
</reference>
<dbReference type="SUPFAM" id="SSF46689">
    <property type="entry name" value="Homeodomain-like"/>
    <property type="match status" value="2"/>
</dbReference>
<dbReference type="InterPro" id="IPR001005">
    <property type="entry name" value="SANT/Myb"/>
</dbReference>
<evidence type="ECO:0000259" key="5">
    <source>
        <dbReference type="PROSITE" id="PS51294"/>
    </source>
</evidence>
<dbReference type="Pfam" id="PF13921">
    <property type="entry name" value="Myb_DNA-bind_6"/>
    <property type="match status" value="1"/>
</dbReference>
<dbReference type="PROSITE" id="PS51294">
    <property type="entry name" value="HTH_MYB"/>
    <property type="match status" value="1"/>
</dbReference>
<comment type="subcellular location">
    <subcellularLocation>
        <location evidence="1">Nucleus</location>
    </subcellularLocation>
</comment>
<evidence type="ECO:0000256" key="1">
    <source>
        <dbReference type="ARBA" id="ARBA00004123"/>
    </source>
</evidence>
<dbReference type="GeneID" id="108855526"/>
<protein>
    <submittedName>
        <fullName evidence="7">RNA polymerase I termination factor</fullName>
    </submittedName>
</protein>
<dbReference type="KEGG" id="rsz:108855526"/>
<gene>
    <name evidence="7" type="primary">LOC108855526</name>
</gene>
<dbReference type="RefSeq" id="XP_018484875.1">
    <property type="nucleotide sequence ID" value="XM_018629373.2"/>
</dbReference>
<feature type="compositionally biased region" description="Basic residues" evidence="3">
    <location>
        <begin position="312"/>
        <end position="323"/>
    </location>
</feature>
<feature type="region of interest" description="Disordered" evidence="3">
    <location>
        <begin position="1"/>
        <end position="365"/>
    </location>
</feature>
<dbReference type="InterPro" id="IPR017930">
    <property type="entry name" value="Myb_dom"/>
</dbReference>
<name>A0A6J0NJZ3_RAPSA</name>